<comment type="similarity">
    <text evidence="1 3">Belongs to the type-B carboxylesterase/lipase family.</text>
</comment>
<feature type="chain" id="PRO_5044998031" description="Carboxylic ester hydrolase" evidence="3">
    <location>
        <begin position="28"/>
        <end position="518"/>
    </location>
</feature>
<dbReference type="Pfam" id="PF00135">
    <property type="entry name" value="COesterase"/>
    <property type="match status" value="1"/>
</dbReference>
<dbReference type="PANTHER" id="PTHR11559">
    <property type="entry name" value="CARBOXYLESTERASE"/>
    <property type="match status" value="1"/>
</dbReference>
<reference evidence="5 6" key="1">
    <citation type="submission" date="2024-10" db="EMBL/GenBank/DDBJ databases">
        <title>The Natural Products Discovery Center: Release of the First 8490 Sequenced Strains for Exploring Actinobacteria Biosynthetic Diversity.</title>
        <authorList>
            <person name="Kalkreuter E."/>
            <person name="Kautsar S.A."/>
            <person name="Yang D."/>
            <person name="Bader C.D."/>
            <person name="Teijaro C.N."/>
            <person name="Fluegel L."/>
            <person name="Davis C.M."/>
            <person name="Simpson J.R."/>
            <person name="Lauterbach L."/>
            <person name="Steele A.D."/>
            <person name="Gui C."/>
            <person name="Meng S."/>
            <person name="Li G."/>
            <person name="Viehrig K."/>
            <person name="Ye F."/>
            <person name="Su P."/>
            <person name="Kiefer A.F."/>
            <person name="Nichols A."/>
            <person name="Cepeda A.J."/>
            <person name="Yan W."/>
            <person name="Fan B."/>
            <person name="Jiang Y."/>
            <person name="Adhikari A."/>
            <person name="Zheng C.-J."/>
            <person name="Schuster L."/>
            <person name="Cowan T.M."/>
            <person name="Smanski M.J."/>
            <person name="Chevrette M.G."/>
            <person name="De Carvalho L.P.S."/>
            <person name="Shen B."/>
        </authorList>
    </citation>
    <scope>NUCLEOTIDE SEQUENCE [LARGE SCALE GENOMIC DNA]</scope>
    <source>
        <strain evidence="5 6">NPDC000087</strain>
    </source>
</reference>
<dbReference type="PROSITE" id="PS00122">
    <property type="entry name" value="CARBOXYLESTERASE_B_1"/>
    <property type="match status" value="1"/>
</dbReference>
<proteinExistence type="inferred from homology"/>
<evidence type="ECO:0000259" key="4">
    <source>
        <dbReference type="Pfam" id="PF00135"/>
    </source>
</evidence>
<feature type="domain" description="Carboxylesterase type B" evidence="4">
    <location>
        <begin position="35"/>
        <end position="515"/>
    </location>
</feature>
<dbReference type="RefSeq" id="WP_020518510.1">
    <property type="nucleotide sequence ID" value="NZ_JBIAZU010000001.1"/>
</dbReference>
<feature type="signal peptide" evidence="3">
    <location>
        <begin position="1"/>
        <end position="27"/>
    </location>
</feature>
<dbReference type="EMBL" id="JBIAZU010000001">
    <property type="protein sequence ID" value="MFF5288078.1"/>
    <property type="molecule type" value="Genomic_DNA"/>
</dbReference>
<dbReference type="SUPFAM" id="SSF53474">
    <property type="entry name" value="alpha/beta-Hydrolases"/>
    <property type="match status" value="1"/>
</dbReference>
<dbReference type="InterPro" id="IPR019826">
    <property type="entry name" value="Carboxylesterase_B_AS"/>
</dbReference>
<evidence type="ECO:0000256" key="1">
    <source>
        <dbReference type="ARBA" id="ARBA00005964"/>
    </source>
</evidence>
<organism evidence="5 6">
    <name type="scientific">Paractinoplanes globisporus</name>
    <dbReference type="NCBI Taxonomy" id="113565"/>
    <lineage>
        <taxon>Bacteria</taxon>
        <taxon>Bacillati</taxon>
        <taxon>Actinomycetota</taxon>
        <taxon>Actinomycetes</taxon>
        <taxon>Micromonosporales</taxon>
        <taxon>Micromonosporaceae</taxon>
        <taxon>Paractinoplanes</taxon>
    </lineage>
</organism>
<evidence type="ECO:0000313" key="5">
    <source>
        <dbReference type="EMBL" id="MFF5288078.1"/>
    </source>
</evidence>
<sequence length="518" mass="54504">MRNWRLKAIAGAVLGVVLALPGSTAWANGGHGGLVVRTDKGLVEGFRDHGVDSFLGIRYAAAPVGNLRWRAPRPAKPWSGVAEATAFGNRCAATASTNGPRSEAEDCLFVNVQRPSGTRSGEKRPVYVFIHGGGLVNGSSNQADMAAIVRQTGVIGVSFNYRLGVLGFLGLAGLTAEAGESGNYGFQDQQAALRWIQRNVAAFGGDPRRVTVGGESAGGWSVCGHLTAPGSNGLFAQAMTQSGSCYSRTEENAETGGNQLATAVGCGAAATMVTCLRNTPVGTLIDAPQGGYALVRGTPTLPRDPAEAIAGGQFARVPVVTGANRDEGRTFAQGFIGATEQNYIDWTNSTFGDRAPAVRAEYPWPASSDQFTAAYLIGAVMTDSGVIAGIGGCTQRQLTRDLARWTKTYAYEFGHRTGPGLTPIPGYVWGAGHAAELAYLFPSFDNGTPIAPTFNAAERRLARDMKDFWATFVARGAPGGGWPRYDGRVMQLRAGGASTPITDNRYVDEHKCAFWAPA</sequence>
<dbReference type="EC" id="3.1.1.-" evidence="3"/>
<protein>
    <recommendedName>
        <fullName evidence="3">Carboxylic ester hydrolase</fullName>
        <ecNumber evidence="3">3.1.1.-</ecNumber>
    </recommendedName>
</protein>
<keyword evidence="2 3" id="KW-0378">Hydrolase</keyword>
<dbReference type="InterPro" id="IPR029058">
    <property type="entry name" value="AB_hydrolase_fold"/>
</dbReference>
<comment type="caution">
    <text evidence="5">The sequence shown here is derived from an EMBL/GenBank/DDBJ whole genome shotgun (WGS) entry which is preliminary data.</text>
</comment>
<evidence type="ECO:0000313" key="6">
    <source>
        <dbReference type="Proteomes" id="UP001602245"/>
    </source>
</evidence>
<keyword evidence="3" id="KW-0732">Signal</keyword>
<accession>A0ABW6W4L7</accession>
<gene>
    <name evidence="5" type="ORF">ACFY35_01480</name>
</gene>
<keyword evidence="6" id="KW-1185">Reference proteome</keyword>
<evidence type="ECO:0000256" key="3">
    <source>
        <dbReference type="RuleBase" id="RU361235"/>
    </source>
</evidence>
<name>A0ABW6W4L7_9ACTN</name>
<dbReference type="InterPro" id="IPR050309">
    <property type="entry name" value="Type-B_Carboxylest/Lipase"/>
</dbReference>
<dbReference type="Proteomes" id="UP001602245">
    <property type="component" value="Unassembled WGS sequence"/>
</dbReference>
<evidence type="ECO:0000256" key="2">
    <source>
        <dbReference type="ARBA" id="ARBA00022801"/>
    </source>
</evidence>
<dbReference type="Gene3D" id="3.40.50.1820">
    <property type="entry name" value="alpha/beta hydrolase"/>
    <property type="match status" value="1"/>
</dbReference>
<dbReference type="InterPro" id="IPR002018">
    <property type="entry name" value="CarbesteraseB"/>
</dbReference>